<dbReference type="AlphaFoldDB" id="A0AAQ3L6Q8"/>
<sequence length="142" mass="15999">MQTLLSFLLIAVGAGQVVMMTAVIRLPVWLNWRAETAKLEPVTRQVFWIYAGYIFTTNLFIGFVTVGFPVELIAHTPLVTALTGFMFLYWAVRLVLQLFVIDKAAAPKGLMFKVGDWVLTLLFTFFTAVYGWAFGLNLQEAI</sequence>
<protein>
    <submittedName>
        <fullName evidence="2">Uncharacterized protein</fullName>
    </submittedName>
</protein>
<feature type="transmembrane region" description="Helical" evidence="1">
    <location>
        <begin position="74"/>
        <end position="96"/>
    </location>
</feature>
<organism evidence="2 3">
    <name type="scientific">Rubellicoccus peritrichatus</name>
    <dbReference type="NCBI Taxonomy" id="3080537"/>
    <lineage>
        <taxon>Bacteria</taxon>
        <taxon>Pseudomonadati</taxon>
        <taxon>Verrucomicrobiota</taxon>
        <taxon>Opitutia</taxon>
        <taxon>Puniceicoccales</taxon>
        <taxon>Cerasicoccaceae</taxon>
        <taxon>Rubellicoccus</taxon>
    </lineage>
</organism>
<keyword evidence="1" id="KW-0472">Membrane</keyword>
<evidence type="ECO:0000313" key="3">
    <source>
        <dbReference type="Proteomes" id="UP001304300"/>
    </source>
</evidence>
<proteinExistence type="predicted"/>
<name>A0AAQ3L6Q8_9BACT</name>
<dbReference type="KEGG" id="puo:RZN69_15490"/>
<feature type="transmembrane region" description="Helical" evidence="1">
    <location>
        <begin position="6"/>
        <end position="26"/>
    </location>
</feature>
<dbReference type="RefSeq" id="WP_317832118.1">
    <property type="nucleotide sequence ID" value="NZ_CP136920.1"/>
</dbReference>
<keyword evidence="1" id="KW-1133">Transmembrane helix</keyword>
<dbReference type="EMBL" id="CP136920">
    <property type="protein sequence ID" value="WOO40026.1"/>
    <property type="molecule type" value="Genomic_DNA"/>
</dbReference>
<keyword evidence="3" id="KW-1185">Reference proteome</keyword>
<keyword evidence="1" id="KW-0812">Transmembrane</keyword>
<feature type="transmembrane region" description="Helical" evidence="1">
    <location>
        <begin position="47"/>
        <end position="68"/>
    </location>
</feature>
<feature type="transmembrane region" description="Helical" evidence="1">
    <location>
        <begin position="117"/>
        <end position="136"/>
    </location>
</feature>
<reference evidence="2 3" key="1">
    <citation type="submission" date="2023-10" db="EMBL/GenBank/DDBJ databases">
        <title>Rubellicoccus peritrichatus gen. nov., sp. nov., isolated from an algae of coral reef tank.</title>
        <authorList>
            <person name="Luo J."/>
        </authorList>
    </citation>
    <scope>NUCLEOTIDE SEQUENCE [LARGE SCALE GENOMIC DNA]</scope>
    <source>
        <strain evidence="2 3">CR14</strain>
    </source>
</reference>
<dbReference type="Proteomes" id="UP001304300">
    <property type="component" value="Chromosome"/>
</dbReference>
<evidence type="ECO:0000256" key="1">
    <source>
        <dbReference type="SAM" id="Phobius"/>
    </source>
</evidence>
<accession>A0AAQ3L6Q8</accession>
<evidence type="ECO:0000313" key="2">
    <source>
        <dbReference type="EMBL" id="WOO40026.1"/>
    </source>
</evidence>
<gene>
    <name evidence="2" type="ORF">RZN69_15490</name>
</gene>